<dbReference type="EMBL" id="JBHTHM010000010">
    <property type="protein sequence ID" value="MFD0782489.1"/>
    <property type="molecule type" value="Genomic_DNA"/>
</dbReference>
<evidence type="ECO:0000313" key="2">
    <source>
        <dbReference type="Proteomes" id="UP001597053"/>
    </source>
</evidence>
<keyword evidence="2" id="KW-1185">Reference proteome</keyword>
<dbReference type="Proteomes" id="UP001597053">
    <property type="component" value="Unassembled WGS sequence"/>
</dbReference>
<reference evidence="2" key="1">
    <citation type="journal article" date="2019" name="Int. J. Syst. Evol. Microbiol.">
        <title>The Global Catalogue of Microorganisms (GCM) 10K type strain sequencing project: providing services to taxonomists for standard genome sequencing and annotation.</title>
        <authorList>
            <consortium name="The Broad Institute Genomics Platform"/>
            <consortium name="The Broad Institute Genome Sequencing Center for Infectious Disease"/>
            <person name="Wu L."/>
            <person name="Ma J."/>
        </authorList>
    </citation>
    <scope>NUCLEOTIDE SEQUENCE [LARGE SCALE GENOMIC DNA]</scope>
    <source>
        <strain evidence="2">JCM 32148</strain>
    </source>
</reference>
<accession>A0ABW2ZVY7</accession>
<gene>
    <name evidence="1" type="ORF">ACFQZ8_00900</name>
</gene>
<organism evidence="1 2">
    <name type="scientific">Micromonospora azadirachtae</name>
    <dbReference type="NCBI Taxonomy" id="1970735"/>
    <lineage>
        <taxon>Bacteria</taxon>
        <taxon>Bacillati</taxon>
        <taxon>Actinomycetota</taxon>
        <taxon>Actinomycetes</taxon>
        <taxon>Micromonosporales</taxon>
        <taxon>Micromonosporaceae</taxon>
        <taxon>Micromonospora</taxon>
    </lineage>
</organism>
<proteinExistence type="predicted"/>
<protein>
    <submittedName>
        <fullName evidence="1">Uncharacterized protein</fullName>
    </submittedName>
</protein>
<sequence>MLRCLMHNVEVTGWEIRTSYIFQDGRVARGLDAFLFSCSCEHLGATFSIDDFEGDEVTDGEKVIGLQIVDMAGEPILEWFEQRPVDYW</sequence>
<name>A0ABW2ZVY7_9ACTN</name>
<comment type="caution">
    <text evidence="1">The sequence shown here is derived from an EMBL/GenBank/DDBJ whole genome shotgun (WGS) entry which is preliminary data.</text>
</comment>
<evidence type="ECO:0000313" key="1">
    <source>
        <dbReference type="EMBL" id="MFD0782489.1"/>
    </source>
</evidence>